<dbReference type="InterPro" id="IPR029069">
    <property type="entry name" value="HotDog_dom_sf"/>
</dbReference>
<dbReference type="EMBL" id="CP035503">
    <property type="protein sequence ID" value="QDL38560.1"/>
    <property type="molecule type" value="Genomic_DNA"/>
</dbReference>
<name>A0A515DDW0_9BURK</name>
<dbReference type="CDD" id="cd03451">
    <property type="entry name" value="FkbR2"/>
    <property type="match status" value="1"/>
</dbReference>
<sequence length="164" mass="18482">MTQTTEQRHPRGGLYFESFYVGRVFRHGVTKTVTQMDNMLFCNMTLNPQPLHIDAHFCATETQWGKPVVNSFYTLGLMMGISVYDTTMGTTAANLGMTDVRFYTPLFDGDTVRVETQIVGARESKSHPDRGIVDFRHRAYNQEGKLIGEVRRQGMLLKAPAAAN</sequence>
<dbReference type="RefSeq" id="WP_142820000.1">
    <property type="nucleotide sequence ID" value="NZ_CP035503.1"/>
</dbReference>
<feature type="domain" description="MaoC-like" evidence="1">
    <location>
        <begin position="21"/>
        <end position="125"/>
    </location>
</feature>
<evidence type="ECO:0000313" key="3">
    <source>
        <dbReference type="Proteomes" id="UP000316798"/>
    </source>
</evidence>
<evidence type="ECO:0000259" key="1">
    <source>
        <dbReference type="Pfam" id="PF01575"/>
    </source>
</evidence>
<dbReference type="InterPro" id="IPR002539">
    <property type="entry name" value="MaoC-like_dom"/>
</dbReference>
<keyword evidence="3" id="KW-1185">Reference proteome</keyword>
<dbReference type="KEGG" id="rhf:EUB48_15635"/>
<protein>
    <submittedName>
        <fullName evidence="2">MaoC family dehydratase</fullName>
    </submittedName>
</protein>
<accession>A0A515DDW0</accession>
<dbReference type="InterPro" id="IPR052342">
    <property type="entry name" value="MCH/BMMD"/>
</dbReference>
<proteinExistence type="predicted"/>
<dbReference type="PANTHER" id="PTHR43664:SF1">
    <property type="entry name" value="BETA-METHYLMALYL-COA DEHYDRATASE"/>
    <property type="match status" value="1"/>
</dbReference>
<dbReference type="AlphaFoldDB" id="A0A515DDW0"/>
<dbReference type="PANTHER" id="PTHR43664">
    <property type="entry name" value="MONOAMINE OXIDASE-RELATED"/>
    <property type="match status" value="1"/>
</dbReference>
<dbReference type="Gene3D" id="3.10.129.10">
    <property type="entry name" value="Hotdog Thioesterase"/>
    <property type="match status" value="1"/>
</dbReference>
<organism evidence="2 3">
    <name type="scientific">Rhodoferax sediminis</name>
    <dbReference type="NCBI Taxonomy" id="2509614"/>
    <lineage>
        <taxon>Bacteria</taxon>
        <taxon>Pseudomonadati</taxon>
        <taxon>Pseudomonadota</taxon>
        <taxon>Betaproteobacteria</taxon>
        <taxon>Burkholderiales</taxon>
        <taxon>Comamonadaceae</taxon>
        <taxon>Rhodoferax</taxon>
    </lineage>
</organism>
<dbReference type="OrthoDB" id="6703795at2"/>
<evidence type="ECO:0000313" key="2">
    <source>
        <dbReference type="EMBL" id="QDL38560.1"/>
    </source>
</evidence>
<dbReference type="Pfam" id="PF01575">
    <property type="entry name" value="MaoC_dehydratas"/>
    <property type="match status" value="1"/>
</dbReference>
<gene>
    <name evidence="2" type="ORF">EUB48_15635</name>
</gene>
<dbReference type="Proteomes" id="UP000316798">
    <property type="component" value="Chromosome"/>
</dbReference>
<dbReference type="SUPFAM" id="SSF54637">
    <property type="entry name" value="Thioesterase/thiol ester dehydrase-isomerase"/>
    <property type="match status" value="1"/>
</dbReference>
<reference evidence="2 3" key="1">
    <citation type="submission" date="2019-01" db="EMBL/GenBank/DDBJ databases">
        <title>Genomic insights into a novel species Rhodoferax sp.</title>
        <authorList>
            <person name="Jin L."/>
        </authorList>
    </citation>
    <scope>NUCLEOTIDE SEQUENCE [LARGE SCALE GENOMIC DNA]</scope>
    <source>
        <strain evidence="2 3">CHu59-6-5</strain>
    </source>
</reference>